<protein>
    <recommendedName>
        <fullName evidence="3">Head-to-tail adaptor</fullName>
    </recommendedName>
</protein>
<name>A0A2P1CG85_9CAUD</name>
<dbReference type="RefSeq" id="YP_009964119.1">
    <property type="nucleotide sequence ID" value="NC_051726.1"/>
</dbReference>
<dbReference type="EMBL" id="MG925349">
    <property type="protein sequence ID" value="AVJ50227.1"/>
    <property type="molecule type" value="Genomic_DNA"/>
</dbReference>
<evidence type="ECO:0000313" key="1">
    <source>
        <dbReference type="EMBL" id="AVJ50227.1"/>
    </source>
</evidence>
<gene>
    <name evidence="1" type="primary">9</name>
    <name evidence="1" type="ORF">SEA_MENDOKYSEI_9</name>
</gene>
<reference evidence="2" key="1">
    <citation type="submission" date="2018-02" db="EMBL/GenBank/DDBJ databases">
        <authorList>
            <person name="Yee B."/>
            <person name="Bell B."/>
            <person name="Donohue J.-P."/>
            <person name="Ares M.Jr."/>
            <person name="Hartzog G.A."/>
            <person name="Dargyte M."/>
            <person name="DeMattos M."/>
            <person name="Divekar N."/>
            <person name="Farooq S."/>
            <person name="Hardison E."/>
            <person name="Peracchi L."/>
            <person name="Phillips A."/>
            <person name="Sennef S."/>
            <person name="Fridland S."/>
            <person name="Valenzuela-Sanchez M."/>
            <person name="Stoner T.H."/>
            <person name="Russell D.A."/>
            <person name="Pope W.H."/>
            <person name="Jacobs-Sera D."/>
            <person name="Hatfull G.F."/>
        </authorList>
    </citation>
    <scope>NUCLEOTIDE SEQUENCE [LARGE SCALE GENOMIC DNA]</scope>
</reference>
<organism evidence="1 2">
    <name type="scientific">Mycobacterium phage Mendokysei</name>
    <dbReference type="NCBI Taxonomy" id="2099637"/>
    <lineage>
        <taxon>Viruses</taxon>
        <taxon>Duplodnaviria</taxon>
        <taxon>Heunggongvirae</taxon>
        <taxon>Uroviricota</taxon>
        <taxon>Caudoviricetes</taxon>
        <taxon>Bernalvirus</taxon>
        <taxon>Bernalvirus mendokysei</taxon>
    </lineage>
</organism>
<evidence type="ECO:0000313" key="2">
    <source>
        <dbReference type="Proteomes" id="UP000241021"/>
    </source>
</evidence>
<evidence type="ECO:0008006" key="3">
    <source>
        <dbReference type="Google" id="ProtNLM"/>
    </source>
</evidence>
<keyword evidence="2" id="KW-1185">Reference proteome</keyword>
<sequence>MPTPTPELPDAYATAEELQAYWRPLSSDEQARATVLLKRAALRINELPGSTDFNAATCNDVSLDMVKRAMLGGGGVKSTSQAMADMSTTQSYVNPVGNLYLTEEEKSRLYGYPPAAFSLTPASNAHVPAQSWNWQPNCQLGGHNDGSAPA</sequence>
<dbReference type="Proteomes" id="UP000241021">
    <property type="component" value="Segment"/>
</dbReference>
<proteinExistence type="predicted"/>
<accession>A0A2P1CG85</accession>
<dbReference type="GeneID" id="60335830"/>
<dbReference type="KEGG" id="vg:60335830"/>